<dbReference type="STRING" id="67365.GCA_001704635_02216"/>
<evidence type="ECO:0000313" key="3">
    <source>
        <dbReference type="Proteomes" id="UP000186168"/>
    </source>
</evidence>
<dbReference type="NCBIfam" id="NF033490">
    <property type="entry name" value="small_SPW0924"/>
    <property type="match status" value="1"/>
</dbReference>
<dbReference type="Proteomes" id="UP000186168">
    <property type="component" value="Unassembled WGS sequence"/>
</dbReference>
<comment type="caution">
    <text evidence="2">The sequence shown here is derived from an EMBL/GenBank/DDBJ whole genome shotgun (WGS) entry which is preliminary data.</text>
</comment>
<evidence type="ECO:0008006" key="4">
    <source>
        <dbReference type="Google" id="ProtNLM"/>
    </source>
</evidence>
<dbReference type="AlphaFoldDB" id="A0A1R1SH76"/>
<feature type="region of interest" description="Disordered" evidence="1">
    <location>
        <begin position="25"/>
        <end position="44"/>
    </location>
</feature>
<protein>
    <recommendedName>
        <fullName evidence="4">SPW_0924 family protein</fullName>
    </recommendedName>
</protein>
<keyword evidence="3" id="KW-1185">Reference proteome</keyword>
<dbReference type="InterPro" id="IPR048001">
    <property type="entry name" value="SPW_0924-like"/>
</dbReference>
<organism evidence="2 3">
    <name type="scientific">Streptomyces sparsogenes DSM 40356</name>
    <dbReference type="NCBI Taxonomy" id="1331668"/>
    <lineage>
        <taxon>Bacteria</taxon>
        <taxon>Bacillati</taxon>
        <taxon>Actinomycetota</taxon>
        <taxon>Actinomycetes</taxon>
        <taxon>Kitasatosporales</taxon>
        <taxon>Streptomycetaceae</taxon>
        <taxon>Streptomyces</taxon>
    </lineage>
</organism>
<dbReference type="RefSeq" id="WP_104531196.1">
    <property type="nucleotide sequence ID" value="NZ_ASQP01000284.1"/>
</dbReference>
<dbReference type="GeneID" id="96748695"/>
<sequence>MRALAAAAIGLAAAFALVLTVTALGAPGGKTSPKPLLTTVPEHP</sequence>
<proteinExistence type="predicted"/>
<evidence type="ECO:0000313" key="2">
    <source>
        <dbReference type="EMBL" id="OMI37620.1"/>
    </source>
</evidence>
<gene>
    <name evidence="2" type="ORF">SPAR_20243</name>
</gene>
<reference evidence="2 3" key="1">
    <citation type="submission" date="2013-05" db="EMBL/GenBank/DDBJ databases">
        <title>Genome sequence of Streptomyces sparsogenes DSM 40356.</title>
        <authorList>
            <person name="Coyne S."/>
            <person name="Seebeck F.P."/>
        </authorList>
    </citation>
    <scope>NUCLEOTIDE SEQUENCE [LARGE SCALE GENOMIC DNA]</scope>
    <source>
        <strain evidence="2 3">DSM 40356</strain>
    </source>
</reference>
<dbReference type="EMBL" id="ASQP01000284">
    <property type="protein sequence ID" value="OMI37620.1"/>
    <property type="molecule type" value="Genomic_DNA"/>
</dbReference>
<accession>A0A1R1SH76</accession>
<evidence type="ECO:0000256" key="1">
    <source>
        <dbReference type="SAM" id="MobiDB-lite"/>
    </source>
</evidence>
<name>A0A1R1SH76_9ACTN</name>